<organism evidence="1 2">
    <name type="scientific">Actinia tenebrosa</name>
    <name type="common">Australian red waratah sea anemone</name>
    <dbReference type="NCBI Taxonomy" id="6105"/>
    <lineage>
        <taxon>Eukaryota</taxon>
        <taxon>Metazoa</taxon>
        <taxon>Cnidaria</taxon>
        <taxon>Anthozoa</taxon>
        <taxon>Hexacorallia</taxon>
        <taxon>Actiniaria</taxon>
        <taxon>Actiniidae</taxon>
        <taxon>Actinia</taxon>
    </lineage>
</organism>
<accession>A0A6P8JEL8</accession>
<dbReference type="GeneID" id="116308536"/>
<dbReference type="AlphaFoldDB" id="A0A6P8JEL8"/>
<dbReference type="InterPro" id="IPR011029">
    <property type="entry name" value="DEATH-like_dom_sf"/>
</dbReference>
<dbReference type="Proteomes" id="UP000515163">
    <property type="component" value="Unplaced"/>
</dbReference>
<sequence>MNNPSEEIVVRCREFCSYLKSNERDDIVKKIRDLLPSGMTGPLTNEKVLVGDMIGKLEDLTRSLCGNDLWKKMADHLGIRPCYLWFHDRKKNPAKSILEDVCRKRRLTIGDLYDVLCKCDANALADEFL</sequence>
<dbReference type="SUPFAM" id="SSF47986">
    <property type="entry name" value="DEATH domain"/>
    <property type="match status" value="1"/>
</dbReference>
<dbReference type="RefSeq" id="XP_031574845.1">
    <property type="nucleotide sequence ID" value="XM_031718985.1"/>
</dbReference>
<evidence type="ECO:0000313" key="2">
    <source>
        <dbReference type="RefSeq" id="XP_031574845.1"/>
    </source>
</evidence>
<dbReference type="InParanoid" id="A0A6P8JEL8"/>
<dbReference type="OrthoDB" id="5984674at2759"/>
<protein>
    <submittedName>
        <fullName evidence="2">Uncharacterized protein LOC116308536</fullName>
    </submittedName>
</protein>
<proteinExistence type="predicted"/>
<dbReference type="Gene3D" id="1.10.533.10">
    <property type="entry name" value="Death Domain, Fas"/>
    <property type="match status" value="1"/>
</dbReference>
<reference evidence="2" key="1">
    <citation type="submission" date="2025-08" db="UniProtKB">
        <authorList>
            <consortium name="RefSeq"/>
        </authorList>
    </citation>
    <scope>IDENTIFICATION</scope>
    <source>
        <tissue evidence="2">Tentacle</tissue>
    </source>
</reference>
<keyword evidence="1" id="KW-1185">Reference proteome</keyword>
<evidence type="ECO:0000313" key="1">
    <source>
        <dbReference type="Proteomes" id="UP000515163"/>
    </source>
</evidence>
<dbReference type="KEGG" id="aten:116308536"/>
<name>A0A6P8JEL8_ACTTE</name>
<gene>
    <name evidence="2" type="primary">LOC116308536</name>
</gene>